<name>A0A7R8WP49_9CRUS</name>
<sequence>MFTDFIKPELDRCKAEKAEYMEFQRLSRLVGQLTKVHTAWQYTEAGRVENESKATYEQVIAELEENEAKIQECQTDIETTDQKLDLLRKQRDAVRVFQ</sequence>
<protein>
    <submittedName>
        <fullName evidence="1">Uncharacterized protein</fullName>
    </submittedName>
</protein>
<evidence type="ECO:0000313" key="1">
    <source>
        <dbReference type="EMBL" id="CAD7232643.1"/>
    </source>
</evidence>
<organism evidence="1">
    <name type="scientific">Cyprideis torosa</name>
    <dbReference type="NCBI Taxonomy" id="163714"/>
    <lineage>
        <taxon>Eukaryota</taxon>
        <taxon>Metazoa</taxon>
        <taxon>Ecdysozoa</taxon>
        <taxon>Arthropoda</taxon>
        <taxon>Crustacea</taxon>
        <taxon>Oligostraca</taxon>
        <taxon>Ostracoda</taxon>
        <taxon>Podocopa</taxon>
        <taxon>Podocopida</taxon>
        <taxon>Cytherocopina</taxon>
        <taxon>Cytheroidea</taxon>
        <taxon>Cytherideidae</taxon>
        <taxon>Cyprideis</taxon>
    </lineage>
</organism>
<dbReference type="EMBL" id="OB664920">
    <property type="protein sequence ID" value="CAD7232643.1"/>
    <property type="molecule type" value="Genomic_DNA"/>
</dbReference>
<dbReference type="AlphaFoldDB" id="A0A7R8WP49"/>
<gene>
    <name evidence="1" type="ORF">CTOB1V02_LOCUS10475</name>
</gene>
<proteinExistence type="predicted"/>
<accession>A0A7R8WP49</accession>
<reference evidence="1" key="1">
    <citation type="submission" date="2020-11" db="EMBL/GenBank/DDBJ databases">
        <authorList>
            <person name="Tran Van P."/>
        </authorList>
    </citation>
    <scope>NUCLEOTIDE SEQUENCE</scope>
</reference>